<dbReference type="Proteomes" id="UP001234216">
    <property type="component" value="Unassembled WGS sequence"/>
</dbReference>
<evidence type="ECO:0000313" key="2">
    <source>
        <dbReference type="EMBL" id="MDQ0906611.1"/>
    </source>
</evidence>
<dbReference type="PANTHER" id="PTHR33797">
    <property type="entry name" value="ORGANIC HYDROPEROXIDE RESISTANCE PROTEIN-LIKE"/>
    <property type="match status" value="1"/>
</dbReference>
<dbReference type="Gene3D" id="2.20.25.10">
    <property type="match status" value="1"/>
</dbReference>
<reference evidence="2" key="1">
    <citation type="submission" date="2023-07" db="EMBL/GenBank/DDBJ databases">
        <title>Comparative genomics of wheat-associated soil bacteria to identify genetic determinants of phenazine resistance.</title>
        <authorList>
            <person name="Mouncey N."/>
        </authorList>
    </citation>
    <scope>NUCLEOTIDE SEQUENCE</scope>
    <source>
        <strain evidence="2">V4I22</strain>
    </source>
</reference>
<dbReference type="Gene3D" id="3.30.300.20">
    <property type="match status" value="1"/>
</dbReference>
<dbReference type="InterPro" id="IPR019953">
    <property type="entry name" value="OHR"/>
</dbReference>
<dbReference type="InterPro" id="IPR036102">
    <property type="entry name" value="OsmC/Ohrsf"/>
</dbReference>
<comment type="caution">
    <text evidence="2">The sequence shown here is derived from an EMBL/GenBank/DDBJ whole genome shotgun (WGS) entry which is preliminary data.</text>
</comment>
<dbReference type="AlphaFoldDB" id="A0AAW8FBG3"/>
<name>A0AAW8FBG3_9ACTN</name>
<dbReference type="PANTHER" id="PTHR33797:SF2">
    <property type="entry name" value="ORGANIC HYDROPEROXIDE RESISTANCE PROTEIN-LIKE"/>
    <property type="match status" value="1"/>
</dbReference>
<organism evidence="2 3">
    <name type="scientific">Streptomyces canus</name>
    <dbReference type="NCBI Taxonomy" id="58343"/>
    <lineage>
        <taxon>Bacteria</taxon>
        <taxon>Bacillati</taxon>
        <taxon>Actinomycetota</taxon>
        <taxon>Actinomycetes</taxon>
        <taxon>Kitasatosporales</taxon>
        <taxon>Streptomycetaceae</taxon>
        <taxon>Streptomyces</taxon>
        <taxon>Streptomyces aurantiacus group</taxon>
    </lineage>
</organism>
<dbReference type="InterPro" id="IPR015946">
    <property type="entry name" value="KH_dom-like_a/b"/>
</dbReference>
<gene>
    <name evidence="2" type="ORF">QFZ22_002596</name>
</gene>
<dbReference type="SUPFAM" id="SSF82784">
    <property type="entry name" value="OsmC-like"/>
    <property type="match status" value="1"/>
</dbReference>
<dbReference type="GO" id="GO:0006979">
    <property type="term" value="P:response to oxidative stress"/>
    <property type="evidence" value="ECO:0007669"/>
    <property type="project" value="InterPro"/>
</dbReference>
<evidence type="ECO:0000313" key="3">
    <source>
        <dbReference type="Proteomes" id="UP001234216"/>
    </source>
</evidence>
<protein>
    <submittedName>
        <fullName evidence="2">Uncharacterized protein</fullName>
    </submittedName>
</protein>
<feature type="region of interest" description="Disordered" evidence="1">
    <location>
        <begin position="189"/>
        <end position="215"/>
    </location>
</feature>
<sequence>MAVPCTAVADVDGEGRNGGHVRSSDGLLETGLALPEELGGAGTATNAEQLLGAGWAACFPGALRRAATLRKLRLTSTTVTAEITLTTFPSRRSLRFWRPEWPWSAGSVVCRAADVQDVEHDIGRAEIAAEVDAVGAGRPGETAAGLVDAIGCAVRAEVAECALLDEAEEGSLVVVPACAPARWDGDLAGRSKFRRTSRTPPPTEPHVRRSRATPR</sequence>
<evidence type="ECO:0000256" key="1">
    <source>
        <dbReference type="SAM" id="MobiDB-lite"/>
    </source>
</evidence>
<accession>A0AAW8FBG3</accession>
<dbReference type="EMBL" id="JAUSZV010000005">
    <property type="protein sequence ID" value="MDQ0906611.1"/>
    <property type="molecule type" value="Genomic_DNA"/>
</dbReference>
<proteinExistence type="predicted"/>